<dbReference type="SUPFAM" id="SSF50118">
    <property type="entry name" value="Cell growth inhibitor/plasmid maintenance toxic component"/>
    <property type="match status" value="1"/>
</dbReference>
<keyword evidence="3" id="KW-1185">Reference proteome</keyword>
<dbReference type="AlphaFoldDB" id="A0A919R440"/>
<dbReference type="EMBL" id="BOOU01000024">
    <property type="protein sequence ID" value="GII76687.1"/>
    <property type="molecule type" value="Genomic_DNA"/>
</dbReference>
<evidence type="ECO:0000313" key="2">
    <source>
        <dbReference type="EMBL" id="GII76687.1"/>
    </source>
</evidence>
<proteinExistence type="predicted"/>
<dbReference type="Pfam" id="PF08940">
    <property type="entry name" value="DUF1918"/>
    <property type="match status" value="1"/>
</dbReference>
<accession>A0A919R440</accession>
<name>A0A919R440_9ACTN</name>
<reference evidence="2" key="1">
    <citation type="submission" date="2021-01" db="EMBL/GenBank/DDBJ databases">
        <title>Whole genome shotgun sequence of Sphaerisporangium rufum NBRC 109079.</title>
        <authorList>
            <person name="Komaki H."/>
            <person name="Tamura T."/>
        </authorList>
    </citation>
    <scope>NUCLEOTIDE SEQUENCE</scope>
    <source>
        <strain evidence="2">NBRC 109079</strain>
    </source>
</reference>
<dbReference type="InterPro" id="IPR015035">
    <property type="entry name" value="DUF1918"/>
</dbReference>
<dbReference type="Proteomes" id="UP000655287">
    <property type="component" value="Unassembled WGS sequence"/>
</dbReference>
<organism evidence="2 3">
    <name type="scientific">Sphaerisporangium rufum</name>
    <dbReference type="NCBI Taxonomy" id="1381558"/>
    <lineage>
        <taxon>Bacteria</taxon>
        <taxon>Bacillati</taxon>
        <taxon>Actinomycetota</taxon>
        <taxon>Actinomycetes</taxon>
        <taxon>Streptosporangiales</taxon>
        <taxon>Streptosporangiaceae</taxon>
        <taxon>Sphaerisporangium</taxon>
    </lineage>
</organism>
<sequence length="69" mass="7645">MKAKVGDRLVLESAQLGKPRRIGIIVGLHHADGSPPYDVRWLDQEHPTMVFPGPDARVEHHQDVPAKSS</sequence>
<gene>
    <name evidence="2" type="ORF">Sru01_16690</name>
</gene>
<feature type="domain" description="DUF1918" evidence="1">
    <location>
        <begin position="1"/>
        <end position="58"/>
    </location>
</feature>
<dbReference type="RefSeq" id="WP_203983299.1">
    <property type="nucleotide sequence ID" value="NZ_BOOU01000024.1"/>
</dbReference>
<protein>
    <recommendedName>
        <fullName evidence="1">DUF1918 domain-containing protein</fullName>
    </recommendedName>
</protein>
<comment type="caution">
    <text evidence="2">The sequence shown here is derived from an EMBL/GenBank/DDBJ whole genome shotgun (WGS) entry which is preliminary data.</text>
</comment>
<dbReference type="Gene3D" id="2.30.30.440">
    <property type="entry name" value="Domain of unknown function DUF1918"/>
    <property type="match status" value="1"/>
</dbReference>
<evidence type="ECO:0000313" key="3">
    <source>
        <dbReference type="Proteomes" id="UP000655287"/>
    </source>
</evidence>
<evidence type="ECO:0000259" key="1">
    <source>
        <dbReference type="Pfam" id="PF08940"/>
    </source>
</evidence>